<feature type="compositionally biased region" description="Basic and acidic residues" evidence="1">
    <location>
        <begin position="227"/>
        <end position="237"/>
    </location>
</feature>
<organism evidence="2 3">
    <name type="scientific">Roseateles terrae</name>
    <dbReference type="NCBI Taxonomy" id="431060"/>
    <lineage>
        <taxon>Bacteria</taxon>
        <taxon>Pseudomonadati</taxon>
        <taxon>Pseudomonadota</taxon>
        <taxon>Betaproteobacteria</taxon>
        <taxon>Burkholderiales</taxon>
        <taxon>Sphaerotilaceae</taxon>
        <taxon>Roseateles</taxon>
    </lineage>
</organism>
<name>A0ABR6GL14_9BURK</name>
<protein>
    <submittedName>
        <fullName evidence="2">Uncharacterized protein</fullName>
    </submittedName>
</protein>
<accession>A0ABR6GL14</accession>
<feature type="region of interest" description="Disordered" evidence="1">
    <location>
        <begin position="107"/>
        <end position="385"/>
    </location>
</feature>
<feature type="compositionally biased region" description="Low complexity" evidence="1">
    <location>
        <begin position="155"/>
        <end position="168"/>
    </location>
</feature>
<proteinExistence type="predicted"/>
<feature type="compositionally biased region" description="Polar residues" evidence="1">
    <location>
        <begin position="305"/>
        <end position="324"/>
    </location>
</feature>
<feature type="compositionally biased region" description="Low complexity" evidence="1">
    <location>
        <begin position="365"/>
        <end position="385"/>
    </location>
</feature>
<dbReference type="RefSeq" id="WP_088449556.1">
    <property type="nucleotide sequence ID" value="NZ_JACHXO010000001.1"/>
</dbReference>
<reference evidence="2 3" key="1">
    <citation type="submission" date="2020-08" db="EMBL/GenBank/DDBJ databases">
        <title>Genomic Encyclopedia of Type Strains, Phase III (KMG-III): the genomes of soil and plant-associated and newly described type strains.</title>
        <authorList>
            <person name="Whitman W."/>
        </authorList>
    </citation>
    <scope>NUCLEOTIDE SEQUENCE [LARGE SCALE GENOMIC DNA]</scope>
    <source>
        <strain evidence="2 3">CECT 7247</strain>
    </source>
</reference>
<feature type="compositionally biased region" description="Low complexity" evidence="1">
    <location>
        <begin position="260"/>
        <end position="277"/>
    </location>
</feature>
<evidence type="ECO:0000313" key="3">
    <source>
        <dbReference type="Proteomes" id="UP000574369"/>
    </source>
</evidence>
<feature type="compositionally biased region" description="Low complexity" evidence="1">
    <location>
        <begin position="202"/>
        <end position="215"/>
    </location>
</feature>
<dbReference type="EMBL" id="JACHXO010000001">
    <property type="protein sequence ID" value="MBB3192757.1"/>
    <property type="molecule type" value="Genomic_DNA"/>
</dbReference>
<evidence type="ECO:0000256" key="1">
    <source>
        <dbReference type="SAM" id="MobiDB-lite"/>
    </source>
</evidence>
<feature type="region of interest" description="Disordered" evidence="1">
    <location>
        <begin position="591"/>
        <end position="612"/>
    </location>
</feature>
<keyword evidence="3" id="KW-1185">Reference proteome</keyword>
<sequence>MYPPHSLARHIDSALEQYLSAGYGDDPEEPPRLSPMQGEPPQSIPSQGDPLLTSIDLLDRAMGHARGQAPTAPIAQMSLMTKMGPMGPMGPMTPVADLPDLPDLLATDGDSGFDFLLSPADPQQPEASRAQSHIDPTERSGEAGRSGRGPSLQFTPSPWTFSSSPTISGFPAPGMGLPEGPASSMAPSPDEASGSLPRQTPLQGLSGLLLDGLQGPKFRMPKHHLERPHPYQRREAAKPPQTGHFPPPTLSPASDTARGPSQAIASPAVASAPAPESCGGPRAGRSQCSPSTRMDGPSPARSDSDTLSIPNTPESRSTSASPATLATPILIPTTSPHSTCSWSSRASSGEGSRASRRNSQSESVAARSAAHAAPNPESASARAGPRAASGAATVAAAVALATLKKQALRLQAVTRLPHDRLWPAEPAADFLQAAVQVNGWPDTLAIDYLDFTVHPPLRRLLRNATTEPPGTTLAPATPLPVSITRYPDGRLDAGLTSTPPDLRHTVAATPLGHLDAITCGLRWIHHGPYERALSALLATFPMPLNDLKRELNAQGHPVGNYAIALKAMAVTVRSQTAMHQLQLAMEHGQLLASTGPASRHPASDSPRLSLGK</sequence>
<comment type="caution">
    <text evidence="2">The sequence shown here is derived from an EMBL/GenBank/DDBJ whole genome shotgun (WGS) entry which is preliminary data.</text>
</comment>
<gene>
    <name evidence="2" type="ORF">FHS28_000122</name>
</gene>
<evidence type="ECO:0000313" key="2">
    <source>
        <dbReference type="EMBL" id="MBB3192757.1"/>
    </source>
</evidence>
<feature type="compositionally biased region" description="Low complexity" evidence="1">
    <location>
        <begin position="341"/>
        <end position="352"/>
    </location>
</feature>
<dbReference type="Proteomes" id="UP000574369">
    <property type="component" value="Unassembled WGS sequence"/>
</dbReference>
<feature type="region of interest" description="Disordered" evidence="1">
    <location>
        <begin position="19"/>
        <end position="48"/>
    </location>
</feature>